<keyword evidence="2" id="KW-0812">Transmembrane</keyword>
<evidence type="ECO:0000313" key="6">
    <source>
        <dbReference type="Proteomes" id="UP000199467"/>
    </source>
</evidence>
<sequence length="147" mass="16977">MKTPWKLTRYLPLAARFLREGRLPELLRALADKRTPQGQRFAALKEDLQLLRALSLAWFKGEYRQISSQALLMVVAALLYFITPFDAIPDWLVGVGFVDDLAVLAWIMRTWHGELEAFRAWRDKQSPERLALIEHLPAAERVDPLHS</sequence>
<evidence type="ECO:0000313" key="5">
    <source>
        <dbReference type="EMBL" id="SDC55271.1"/>
    </source>
</evidence>
<evidence type="ECO:0000256" key="3">
    <source>
        <dbReference type="ARBA" id="ARBA00022989"/>
    </source>
</evidence>
<keyword evidence="6" id="KW-1185">Reference proteome</keyword>
<dbReference type="RefSeq" id="WP_064494246.1">
    <property type="nucleotide sequence ID" value="NZ_FMZQ01000004.1"/>
</dbReference>
<gene>
    <name evidence="5" type="ORF">SAMN05216576_10444</name>
</gene>
<dbReference type="Proteomes" id="UP000199467">
    <property type="component" value="Unassembled WGS sequence"/>
</dbReference>
<dbReference type="Pfam" id="PF06803">
    <property type="entry name" value="DUF1232"/>
    <property type="match status" value="1"/>
</dbReference>
<accession>A0A1G6MII0</accession>
<reference evidence="6" key="1">
    <citation type="submission" date="2016-10" db="EMBL/GenBank/DDBJ databases">
        <authorList>
            <person name="Varghese N."/>
            <person name="Submissions S."/>
        </authorList>
    </citation>
    <scope>NUCLEOTIDE SEQUENCE [LARGE SCALE GENOMIC DNA]</scope>
    <source>
        <strain evidence="6">DSM 26382</strain>
    </source>
</reference>
<comment type="subcellular location">
    <subcellularLocation>
        <location evidence="1">Endomembrane system</location>
        <topology evidence="1">Multi-pass membrane protein</topology>
    </subcellularLocation>
</comment>
<proteinExistence type="predicted"/>
<dbReference type="AlphaFoldDB" id="A0A1G6MII0"/>
<dbReference type="GO" id="GO:0012505">
    <property type="term" value="C:endomembrane system"/>
    <property type="evidence" value="ECO:0007669"/>
    <property type="project" value="UniProtKB-SubCell"/>
</dbReference>
<keyword evidence="4" id="KW-0472">Membrane</keyword>
<evidence type="ECO:0000256" key="2">
    <source>
        <dbReference type="ARBA" id="ARBA00022692"/>
    </source>
</evidence>
<protein>
    <submittedName>
        <fullName evidence="5">Uncharacterized protein</fullName>
    </submittedName>
</protein>
<dbReference type="EMBL" id="FMZQ01000004">
    <property type="protein sequence ID" value="SDC55271.1"/>
    <property type="molecule type" value="Genomic_DNA"/>
</dbReference>
<organism evidence="5 6">
    <name type="scientific">Ectopseudomonas chengduensis</name>
    <dbReference type="NCBI Taxonomy" id="489632"/>
    <lineage>
        <taxon>Bacteria</taxon>
        <taxon>Pseudomonadati</taxon>
        <taxon>Pseudomonadota</taxon>
        <taxon>Gammaproteobacteria</taxon>
        <taxon>Pseudomonadales</taxon>
        <taxon>Pseudomonadaceae</taxon>
        <taxon>Ectopseudomonas</taxon>
    </lineage>
</organism>
<keyword evidence="3" id="KW-1133">Transmembrane helix</keyword>
<evidence type="ECO:0000256" key="1">
    <source>
        <dbReference type="ARBA" id="ARBA00004127"/>
    </source>
</evidence>
<name>A0A1G6MII0_9GAMM</name>
<evidence type="ECO:0000256" key="4">
    <source>
        <dbReference type="ARBA" id="ARBA00023136"/>
    </source>
</evidence>
<dbReference type="InterPro" id="IPR010652">
    <property type="entry name" value="DUF1232"/>
</dbReference>